<dbReference type="Gene3D" id="3.20.20.120">
    <property type="entry name" value="Enolase-like C-terminal domain"/>
    <property type="match status" value="1"/>
</dbReference>
<evidence type="ECO:0000313" key="2">
    <source>
        <dbReference type="Proteomes" id="UP001597024"/>
    </source>
</evidence>
<reference evidence="2" key="1">
    <citation type="journal article" date="2019" name="Int. J. Syst. Evol. Microbiol.">
        <title>The Global Catalogue of Microorganisms (GCM) 10K type strain sequencing project: providing services to taxonomists for standard genome sequencing and annotation.</title>
        <authorList>
            <consortium name="The Broad Institute Genomics Platform"/>
            <consortium name="The Broad Institute Genome Sequencing Center for Infectious Disease"/>
            <person name="Wu L."/>
            <person name="Ma J."/>
        </authorList>
    </citation>
    <scope>NUCLEOTIDE SEQUENCE [LARGE SCALE GENOMIC DNA]</scope>
    <source>
        <strain evidence="2">CCUG 62974</strain>
    </source>
</reference>
<evidence type="ECO:0000313" key="1">
    <source>
        <dbReference type="EMBL" id="MFD0891678.1"/>
    </source>
</evidence>
<gene>
    <name evidence="1" type="ORF">ACFQ08_44615</name>
</gene>
<comment type="caution">
    <text evidence="1">The sequence shown here is derived from an EMBL/GenBank/DDBJ whole genome shotgun (WGS) entry which is preliminary data.</text>
</comment>
<feature type="non-terminal residue" evidence="1">
    <location>
        <position position="1"/>
    </location>
</feature>
<dbReference type="InterPro" id="IPR036849">
    <property type="entry name" value="Enolase-like_C_sf"/>
</dbReference>
<accession>A0ABW3E6U4</accession>
<keyword evidence="2" id="KW-1185">Reference proteome</keyword>
<dbReference type="EMBL" id="JBHTHX010003388">
    <property type="protein sequence ID" value="MFD0891678.1"/>
    <property type="molecule type" value="Genomic_DNA"/>
</dbReference>
<protein>
    <submittedName>
        <fullName evidence="1">O-succinylbenzoate synthase</fullName>
    </submittedName>
</protein>
<organism evidence="1 2">
    <name type="scientific">Streptosporangium algeriense</name>
    <dbReference type="NCBI Taxonomy" id="1682748"/>
    <lineage>
        <taxon>Bacteria</taxon>
        <taxon>Bacillati</taxon>
        <taxon>Actinomycetota</taxon>
        <taxon>Actinomycetes</taxon>
        <taxon>Streptosporangiales</taxon>
        <taxon>Streptosporangiaceae</taxon>
        <taxon>Streptosporangium</taxon>
    </lineage>
</organism>
<sequence>RHAETGLGRAANLALAALPGFTLPGDISATARYYERDVTAPFVLTGGEMTVPSGPGIGITPVQEDLDALTTATEWIAAP</sequence>
<dbReference type="SUPFAM" id="SSF51604">
    <property type="entry name" value="Enolase C-terminal domain-like"/>
    <property type="match status" value="1"/>
</dbReference>
<proteinExistence type="predicted"/>
<name>A0ABW3E6U4_9ACTN</name>
<dbReference type="Proteomes" id="UP001597024">
    <property type="component" value="Unassembled WGS sequence"/>
</dbReference>